<dbReference type="PANTHER" id="PTHR45138">
    <property type="entry name" value="REGULATORY COMPONENTS OF SENSORY TRANSDUCTION SYSTEM"/>
    <property type="match status" value="1"/>
</dbReference>
<dbReference type="AlphaFoldDB" id="A0AB37ZE41"/>
<comment type="catalytic activity">
    <reaction evidence="2">
        <text>2 GTP = 3',3'-c-di-GMP + 2 diphosphate</text>
        <dbReference type="Rhea" id="RHEA:24898"/>
        <dbReference type="ChEBI" id="CHEBI:33019"/>
        <dbReference type="ChEBI" id="CHEBI:37565"/>
        <dbReference type="ChEBI" id="CHEBI:58805"/>
        <dbReference type="EC" id="2.7.7.65"/>
    </reaction>
</comment>
<evidence type="ECO:0000313" key="6">
    <source>
        <dbReference type="EMBL" id="SCW79405.1"/>
    </source>
</evidence>
<feature type="transmembrane region" description="Helical" evidence="4">
    <location>
        <begin position="164"/>
        <end position="185"/>
    </location>
</feature>
<evidence type="ECO:0000256" key="1">
    <source>
        <dbReference type="ARBA" id="ARBA00012528"/>
    </source>
</evidence>
<dbReference type="PROSITE" id="PS50887">
    <property type="entry name" value="GGDEF"/>
    <property type="match status" value="1"/>
</dbReference>
<dbReference type="EC" id="2.7.7.65" evidence="1"/>
<dbReference type="Proteomes" id="UP000242418">
    <property type="component" value="Unassembled WGS sequence"/>
</dbReference>
<name>A0AB37ZE41_9PSED</name>
<dbReference type="InterPro" id="IPR050469">
    <property type="entry name" value="Diguanylate_Cyclase"/>
</dbReference>
<feature type="transmembrane region" description="Helical" evidence="4">
    <location>
        <begin position="77"/>
        <end position="96"/>
    </location>
</feature>
<dbReference type="InterPro" id="IPR000160">
    <property type="entry name" value="GGDEF_dom"/>
</dbReference>
<feature type="transmembrane region" description="Helical" evidence="4">
    <location>
        <begin position="103"/>
        <end position="121"/>
    </location>
</feature>
<evidence type="ECO:0000256" key="4">
    <source>
        <dbReference type="SAM" id="Phobius"/>
    </source>
</evidence>
<evidence type="ECO:0000259" key="5">
    <source>
        <dbReference type="PROSITE" id="PS50887"/>
    </source>
</evidence>
<protein>
    <recommendedName>
        <fullName evidence="1">diguanylate cyclase</fullName>
        <ecNumber evidence="1">2.7.7.65</ecNumber>
    </recommendedName>
</protein>
<feature type="compositionally biased region" description="Basic and acidic residues" evidence="3">
    <location>
        <begin position="388"/>
        <end position="400"/>
    </location>
</feature>
<dbReference type="InterPro" id="IPR029787">
    <property type="entry name" value="Nucleotide_cyclase"/>
</dbReference>
<proteinExistence type="predicted"/>
<dbReference type="NCBIfam" id="TIGR00254">
    <property type="entry name" value="GGDEF"/>
    <property type="match status" value="1"/>
</dbReference>
<evidence type="ECO:0000256" key="2">
    <source>
        <dbReference type="ARBA" id="ARBA00034247"/>
    </source>
</evidence>
<feature type="transmembrane region" description="Helical" evidence="4">
    <location>
        <begin position="133"/>
        <end position="152"/>
    </location>
</feature>
<comment type="caution">
    <text evidence="6">The sequence shown here is derived from an EMBL/GenBank/DDBJ whole genome shotgun (WGS) entry which is preliminary data.</text>
</comment>
<dbReference type="PANTHER" id="PTHR45138:SF9">
    <property type="entry name" value="DIGUANYLATE CYCLASE DGCM-RELATED"/>
    <property type="match status" value="1"/>
</dbReference>
<dbReference type="GO" id="GO:0043709">
    <property type="term" value="P:cell adhesion involved in single-species biofilm formation"/>
    <property type="evidence" value="ECO:0007669"/>
    <property type="project" value="TreeGrafter"/>
</dbReference>
<dbReference type="EMBL" id="FMTL01000003">
    <property type="protein sequence ID" value="SCW79405.1"/>
    <property type="molecule type" value="Genomic_DNA"/>
</dbReference>
<dbReference type="SUPFAM" id="SSF55073">
    <property type="entry name" value="Nucleotide cyclase"/>
    <property type="match status" value="1"/>
</dbReference>
<evidence type="ECO:0000256" key="3">
    <source>
        <dbReference type="SAM" id="MobiDB-lite"/>
    </source>
</evidence>
<feature type="transmembrane region" description="Helical" evidence="4">
    <location>
        <begin position="205"/>
        <end position="225"/>
    </location>
</feature>
<keyword evidence="4" id="KW-0472">Membrane</keyword>
<accession>A0AB37ZE41</accession>
<keyword evidence="7" id="KW-1185">Reference proteome</keyword>
<dbReference type="GO" id="GO:0005886">
    <property type="term" value="C:plasma membrane"/>
    <property type="evidence" value="ECO:0007669"/>
    <property type="project" value="TreeGrafter"/>
</dbReference>
<dbReference type="Pfam" id="PF00990">
    <property type="entry name" value="GGDEF"/>
    <property type="match status" value="2"/>
</dbReference>
<sequence>MGQIKRASSLVDLSLGSMRNARVTGKLRDVIHFYRGVEPVLSRLAAVRFSHFLPSLLLLLGGVLLARLAVLSEFFTSLFNVLPTLLLLLGGAFCLVYGRQREVFLLLTLYLAYFLLDTQVDHFRATGQVRSDAALIFHLCSLLLPLLYSLYAAWLERTHLLQDLIARAAVLLAVGAVAVGLAQRFPDALLHWLSRVRWPALQVEWLTLVQLAYPVFILGLILLAVQYLRAPRPLHAAQLLGLCGVLWMLPNTFIQPNALNVMSSQVMLILVAALAHEAYQMAFRDELTGLPGRRALNERLQRLGRSYVIAMADVDHFKKFNDTHGHDVGDQVLRLVAAQLRKIGGGGKAYRYGGEEFTLVFPGKTLEECLPHLEVVRQAIETYRIQLRDKQQRPRDDKQGRARRAGSAANQVSVTVSMGVAERGVEQRNPDEVLKAADQALYNAKGAGRNCVRSYGQRRGAVKLVNVRG</sequence>
<feature type="transmembrane region" description="Helical" evidence="4">
    <location>
        <begin position="52"/>
        <end position="71"/>
    </location>
</feature>
<gene>
    <name evidence="6" type="ORF">SAMN05216370_3616</name>
</gene>
<organism evidence="6 7">
    <name type="scientific">Pseudomonas peli</name>
    <dbReference type="NCBI Taxonomy" id="592361"/>
    <lineage>
        <taxon>Bacteria</taxon>
        <taxon>Pseudomonadati</taxon>
        <taxon>Pseudomonadota</taxon>
        <taxon>Gammaproteobacteria</taxon>
        <taxon>Pseudomonadales</taxon>
        <taxon>Pseudomonadaceae</taxon>
        <taxon>Pseudomonas</taxon>
    </lineage>
</organism>
<dbReference type="GO" id="GO:0052621">
    <property type="term" value="F:diguanylate cyclase activity"/>
    <property type="evidence" value="ECO:0007669"/>
    <property type="project" value="UniProtKB-EC"/>
</dbReference>
<reference evidence="6 7" key="1">
    <citation type="submission" date="2016-10" db="EMBL/GenBank/DDBJ databases">
        <authorList>
            <person name="Varghese N."/>
            <person name="Submissions S."/>
        </authorList>
    </citation>
    <scope>NUCLEOTIDE SEQUENCE [LARGE SCALE GENOMIC DNA]</scope>
    <source>
        <strain evidence="6 7">DSM 17833</strain>
    </source>
</reference>
<dbReference type="Gene3D" id="3.30.70.270">
    <property type="match status" value="1"/>
</dbReference>
<evidence type="ECO:0000313" key="7">
    <source>
        <dbReference type="Proteomes" id="UP000242418"/>
    </source>
</evidence>
<dbReference type="InterPro" id="IPR043128">
    <property type="entry name" value="Rev_trsase/Diguanyl_cyclase"/>
</dbReference>
<dbReference type="GO" id="GO:1902201">
    <property type="term" value="P:negative regulation of bacterial-type flagellum-dependent cell motility"/>
    <property type="evidence" value="ECO:0007669"/>
    <property type="project" value="TreeGrafter"/>
</dbReference>
<feature type="region of interest" description="Disordered" evidence="3">
    <location>
        <begin position="388"/>
        <end position="409"/>
    </location>
</feature>
<feature type="domain" description="GGDEF" evidence="5">
    <location>
        <begin position="305"/>
        <end position="457"/>
    </location>
</feature>
<keyword evidence="4" id="KW-1133">Transmembrane helix</keyword>
<keyword evidence="4" id="KW-0812">Transmembrane</keyword>
<dbReference type="CDD" id="cd01949">
    <property type="entry name" value="GGDEF"/>
    <property type="match status" value="1"/>
</dbReference>
<dbReference type="SMART" id="SM00267">
    <property type="entry name" value="GGDEF"/>
    <property type="match status" value="1"/>
</dbReference>